<evidence type="ECO:0000313" key="1">
    <source>
        <dbReference type="EMBL" id="RDX48049.1"/>
    </source>
</evidence>
<evidence type="ECO:0000313" key="2">
    <source>
        <dbReference type="Proteomes" id="UP000256964"/>
    </source>
</evidence>
<reference evidence="1 2" key="1">
    <citation type="journal article" date="2018" name="Biotechnol. Biofuels">
        <title>Integrative visual omics of the white-rot fungus Polyporus brumalis exposes the biotechnological potential of its oxidative enzymes for delignifying raw plant biomass.</title>
        <authorList>
            <person name="Miyauchi S."/>
            <person name="Rancon A."/>
            <person name="Drula E."/>
            <person name="Hage H."/>
            <person name="Chaduli D."/>
            <person name="Favel A."/>
            <person name="Grisel S."/>
            <person name="Henrissat B."/>
            <person name="Herpoel-Gimbert I."/>
            <person name="Ruiz-Duenas F.J."/>
            <person name="Chevret D."/>
            <person name="Hainaut M."/>
            <person name="Lin J."/>
            <person name="Wang M."/>
            <person name="Pangilinan J."/>
            <person name="Lipzen A."/>
            <person name="Lesage-Meessen L."/>
            <person name="Navarro D."/>
            <person name="Riley R."/>
            <person name="Grigoriev I.V."/>
            <person name="Zhou S."/>
            <person name="Raouche S."/>
            <person name="Rosso M.N."/>
        </authorList>
    </citation>
    <scope>NUCLEOTIDE SEQUENCE [LARGE SCALE GENOMIC DNA]</scope>
    <source>
        <strain evidence="1 2">BRFM 1820</strain>
    </source>
</reference>
<keyword evidence="2" id="KW-1185">Reference proteome</keyword>
<proteinExistence type="predicted"/>
<dbReference type="AlphaFoldDB" id="A0A371D6A2"/>
<dbReference type="Proteomes" id="UP000256964">
    <property type="component" value="Unassembled WGS sequence"/>
</dbReference>
<organism evidence="1 2">
    <name type="scientific">Lentinus brumalis</name>
    <dbReference type="NCBI Taxonomy" id="2498619"/>
    <lineage>
        <taxon>Eukaryota</taxon>
        <taxon>Fungi</taxon>
        <taxon>Dikarya</taxon>
        <taxon>Basidiomycota</taxon>
        <taxon>Agaricomycotina</taxon>
        <taxon>Agaricomycetes</taxon>
        <taxon>Polyporales</taxon>
        <taxon>Polyporaceae</taxon>
        <taxon>Lentinus</taxon>
    </lineage>
</organism>
<protein>
    <submittedName>
        <fullName evidence="1">Uncharacterized protein</fullName>
    </submittedName>
</protein>
<dbReference type="EMBL" id="KZ857414">
    <property type="protein sequence ID" value="RDX48049.1"/>
    <property type="molecule type" value="Genomic_DNA"/>
</dbReference>
<gene>
    <name evidence="1" type="ORF">OH76DRAFT_695688</name>
</gene>
<name>A0A371D6A2_9APHY</name>
<accession>A0A371D6A2</accession>
<sequence>MCALRTSRGMHIRRGCQAGLWAVWGLHMHMHIEGSCIRSATVTPLRACLRQGPGDCRFPLRAMIRAEVRRLGGRGHYPLRRAANRRAKCDIFGASAVNECAKGARQRAHVMATGGFELGCRSLCASPGRRGGLCSNGTDARRILCMRCLAVQMTVGVACEDCPRASCDAAGCAEHWPL</sequence>